<proteinExistence type="predicted"/>
<accession>C4NFM2</accession>
<sequence>MSERWEKSLQNWYDSRRSHLEYLDLESVSKPTLSQLAHNLSIVRDNNNLHTKVLLKRCYTLEEKLEEQSLLIKKLEKGLEALTEEFLSSRPLTAKQVKELVVEIAEQPKLVEQEALKLTEELKGKLDKVEGLIRDLKEFITG</sequence>
<dbReference type="GeneID" id="10763670"/>
<dbReference type="InterPro" id="IPR010746">
    <property type="entry name" value="CYMV_Orf1"/>
</dbReference>
<evidence type="ECO:0000313" key="1">
    <source>
        <dbReference type="EMBL" id="ACR22895.2"/>
    </source>
</evidence>
<dbReference type="OrthoDB" id="16938at10239"/>
<reference evidence="1 2" key="1">
    <citation type="journal article" date="2009" name="Virology">
        <title>Complete viral genome sequence and discovery of novel viruses by deep sequencing of small RNAs: a generic method for diagnosis, discovery and sequencing of viruses.</title>
        <authorList>
            <person name="Kreuze J.F."/>
            <person name="Perez A."/>
            <person name="Untiveros M."/>
            <person name="Quispe D."/>
            <person name="Fuentes S."/>
            <person name="Barker I."/>
            <person name="Simon R."/>
        </authorList>
    </citation>
    <scope>NUCLEOTIDE SEQUENCE [LARGE SCALE GENOMIC DNA]</scope>
    <source>
        <strain evidence="1">Huachano1</strain>
    </source>
</reference>
<evidence type="ECO:0000313" key="2">
    <source>
        <dbReference type="Proteomes" id="UP000203944"/>
    </source>
</evidence>
<keyword evidence="2" id="KW-1185">Reference proteome</keyword>
<dbReference type="EMBL" id="FJ560943">
    <property type="protein sequence ID" value="ACR22895.2"/>
    <property type="molecule type" value="Genomic_DNA"/>
</dbReference>
<organism evidence="1 2">
    <name type="scientific">Sweet potato pakakuy virus</name>
    <dbReference type="NCBI Taxonomy" id="2034762"/>
    <lineage>
        <taxon>Viruses</taxon>
        <taxon>Riboviria</taxon>
        <taxon>Pararnavirae</taxon>
        <taxon>Artverviricota</taxon>
        <taxon>Revtraviricetes</taxon>
        <taxon>Ortervirales</taxon>
        <taxon>Caulimoviridae</taxon>
        <taxon>Badnavirus</taxon>
        <taxon>Badnavirus occultipomeae</taxon>
    </lineage>
</organism>
<dbReference type="KEGG" id="vg:10763670"/>
<dbReference type="Pfam" id="PF07028">
    <property type="entry name" value="DUF1319"/>
    <property type="match status" value="1"/>
</dbReference>
<protein>
    <submittedName>
        <fullName evidence="1">Uncharacterized protein</fullName>
    </submittedName>
</protein>
<dbReference type="Proteomes" id="UP000203944">
    <property type="component" value="Segment"/>
</dbReference>
<dbReference type="RefSeq" id="YP_004581510.1">
    <property type="nucleotide sequence ID" value="NC_015655.1"/>
</dbReference>
<name>C4NFM2_9VIRU</name>